<dbReference type="Gene3D" id="3.40.930.10">
    <property type="entry name" value="Mannitol-specific EII, Chain A"/>
    <property type="match status" value="2"/>
</dbReference>
<dbReference type="InterPro" id="IPR002114">
    <property type="entry name" value="PTS_HPr_Ser_P_site"/>
</dbReference>
<dbReference type="InterPro" id="IPR002178">
    <property type="entry name" value="PTS_EIIA_type-2_dom"/>
</dbReference>
<keyword evidence="5" id="KW-0963">Cytoplasm</keyword>
<keyword evidence="10" id="KW-0418">Kinase</keyword>
<evidence type="ECO:0000259" key="12">
    <source>
        <dbReference type="PROSITE" id="PS51350"/>
    </source>
</evidence>
<dbReference type="KEGG" id="tau:Tola_0288"/>
<evidence type="ECO:0000256" key="5">
    <source>
        <dbReference type="ARBA" id="ARBA00022490"/>
    </source>
</evidence>
<dbReference type="NCBIfam" id="TIGR01003">
    <property type="entry name" value="PTS_HPr_family"/>
    <property type="match status" value="1"/>
</dbReference>
<reference evidence="13 14" key="2">
    <citation type="journal article" date="2011" name="Stand. Genomic Sci.">
        <title>Complete genome sequence of Tolumonas auensis type strain (TA 4).</title>
        <authorList>
            <person name="Chertkov O."/>
            <person name="Copeland A."/>
            <person name="Lucas S."/>
            <person name="Lapidus A."/>
            <person name="Berry K.W."/>
            <person name="Detter J.C."/>
            <person name="Del Rio T.G."/>
            <person name="Hammon N."/>
            <person name="Dalin E."/>
            <person name="Tice H."/>
            <person name="Pitluck S."/>
            <person name="Richardson P."/>
            <person name="Bruce D."/>
            <person name="Goodwin L."/>
            <person name="Han C."/>
            <person name="Tapia R."/>
            <person name="Saunders E."/>
            <person name="Schmutz J."/>
            <person name="Brettin T."/>
            <person name="Larimer F."/>
            <person name="Land M."/>
            <person name="Hauser L."/>
            <person name="Spring S."/>
            <person name="Rohde M."/>
            <person name="Kyrpides N.C."/>
            <person name="Ivanova N."/>
            <person name="Goker M."/>
            <person name="Beller H.R."/>
            <person name="Klenk H.P."/>
            <person name="Woyke T."/>
        </authorList>
    </citation>
    <scope>NUCLEOTIDE SEQUENCE [LARGE SCALE GENOMIC DNA]</scope>
    <source>
        <strain evidence="14">DSM 9187 / TA4</strain>
    </source>
</reference>
<dbReference type="GO" id="GO:0009401">
    <property type="term" value="P:phosphoenolpyruvate-dependent sugar phosphotransferase system"/>
    <property type="evidence" value="ECO:0007669"/>
    <property type="project" value="UniProtKB-KW"/>
</dbReference>
<dbReference type="PROSITE" id="PS51350">
    <property type="entry name" value="PTS_HPR_DOM"/>
    <property type="match status" value="1"/>
</dbReference>
<dbReference type="InterPro" id="IPR000032">
    <property type="entry name" value="HPr-like"/>
</dbReference>
<evidence type="ECO:0000313" key="14">
    <source>
        <dbReference type="Proteomes" id="UP000009073"/>
    </source>
</evidence>
<dbReference type="Gene3D" id="3.30.1340.10">
    <property type="entry name" value="HPr-like"/>
    <property type="match status" value="1"/>
</dbReference>
<dbReference type="Pfam" id="PF00381">
    <property type="entry name" value="PTS-HPr"/>
    <property type="match status" value="1"/>
</dbReference>
<dbReference type="PANTHER" id="PTHR30181:SF3">
    <property type="entry name" value="MULTIPHOSPHORYL TRANSFER PROTEIN"/>
    <property type="match status" value="1"/>
</dbReference>
<dbReference type="GO" id="GO:0005886">
    <property type="term" value="C:plasma membrane"/>
    <property type="evidence" value="ECO:0007669"/>
    <property type="project" value="TreeGrafter"/>
</dbReference>
<sequence>MLTLAEQDIQLGAKADDKQSAIRMVAQKMVDAGLIEAPYVEGMLRRETQNSTYLGNGIAIPHGTTDTREQVKQTGVRVLHFADGVNWGDGQTAYVVIGIAARSDEHLGILRQLTRVLADDSVADYLKHCKSTADLAKLLSGQKPTPTLLLDSSTVQLQTSAQDIFGLQSTACVLLQNGGALDASGTAAIQASSPVWMGQGLWLARTNTGVKRTAVSLVRPAAPFQHAGQPVQGLLLIAAQDALHKPVLDRLVDMISEQNVAQLWSAADSMKAVKLLTEKPIEGLEGTFTITNPHGLHARPSATLVKVAKEFQSEIWVANLDGDGKSVNAKSLMKIVSLGVKSGHRLQFIAKGDDAQQAISKIGQSIADGLGEGAGHE</sequence>
<keyword evidence="14" id="KW-1185">Reference proteome</keyword>
<accession>C4L8P8</accession>
<dbReference type="eggNOG" id="COG1925">
    <property type="taxonomic scope" value="Bacteria"/>
</dbReference>
<dbReference type="CDD" id="cd00211">
    <property type="entry name" value="PTS_IIA_fru"/>
    <property type="match status" value="1"/>
</dbReference>
<protein>
    <recommendedName>
        <fullName evidence="3">Multiphosphoryl transfer protein</fullName>
    </recommendedName>
</protein>
<dbReference type="PROSITE" id="PS00372">
    <property type="entry name" value="PTS_EIIA_TYPE_2_HIS"/>
    <property type="match status" value="1"/>
</dbReference>
<dbReference type="GO" id="GO:0005737">
    <property type="term" value="C:cytoplasm"/>
    <property type="evidence" value="ECO:0007669"/>
    <property type="project" value="UniProtKB-SubCell"/>
</dbReference>
<dbReference type="CDD" id="cd00367">
    <property type="entry name" value="PTS-HPr_like"/>
    <property type="match status" value="1"/>
</dbReference>
<dbReference type="InterPro" id="IPR016152">
    <property type="entry name" value="PTrfase/Anion_transptr"/>
</dbReference>
<proteinExistence type="predicted"/>
<keyword evidence="9" id="KW-0598">Phosphotransferase system</keyword>
<evidence type="ECO:0000256" key="6">
    <source>
        <dbReference type="ARBA" id="ARBA00022553"/>
    </source>
</evidence>
<keyword evidence="4" id="KW-0813">Transport</keyword>
<dbReference type="Pfam" id="PF00359">
    <property type="entry name" value="PTS_EIIA_2"/>
    <property type="match status" value="1"/>
</dbReference>
<dbReference type="NCBIfam" id="NF008319">
    <property type="entry name" value="PRK11109.1"/>
    <property type="match status" value="1"/>
</dbReference>
<dbReference type="PROSITE" id="PS51094">
    <property type="entry name" value="PTS_EIIA_TYPE_2"/>
    <property type="match status" value="1"/>
</dbReference>
<dbReference type="GO" id="GO:0090563">
    <property type="term" value="F:protein-phosphocysteine-sugar phosphotransferase activity"/>
    <property type="evidence" value="ECO:0007669"/>
    <property type="project" value="TreeGrafter"/>
</dbReference>
<feature type="domain" description="PTS EIIA type-2" evidence="11">
    <location>
        <begin position="2"/>
        <end position="142"/>
    </location>
</feature>
<dbReference type="PRINTS" id="PR00107">
    <property type="entry name" value="PHOSPHOCPHPR"/>
</dbReference>
<gene>
    <name evidence="13" type="ordered locus">Tola_0288</name>
</gene>
<dbReference type="eggNOG" id="COG1762">
    <property type="taxonomic scope" value="Bacteria"/>
</dbReference>
<dbReference type="PROSITE" id="PS00369">
    <property type="entry name" value="PTS_HPR_HIS"/>
    <property type="match status" value="1"/>
</dbReference>
<dbReference type="PROSITE" id="PS00589">
    <property type="entry name" value="PTS_HPR_SER"/>
    <property type="match status" value="1"/>
</dbReference>
<evidence type="ECO:0000313" key="13">
    <source>
        <dbReference type="EMBL" id="ACQ91918.1"/>
    </source>
</evidence>
<dbReference type="EMBL" id="CP001616">
    <property type="protein sequence ID" value="ACQ91918.1"/>
    <property type="molecule type" value="Genomic_DNA"/>
</dbReference>
<evidence type="ECO:0000256" key="2">
    <source>
        <dbReference type="ARBA" id="ARBA00004496"/>
    </source>
</evidence>
<dbReference type="OrthoDB" id="1640042at2"/>
<evidence type="ECO:0000256" key="4">
    <source>
        <dbReference type="ARBA" id="ARBA00022448"/>
    </source>
</evidence>
<dbReference type="SUPFAM" id="SSF55594">
    <property type="entry name" value="HPr-like"/>
    <property type="match status" value="1"/>
</dbReference>
<dbReference type="HOGENOM" id="CLU_046384_0_0_6"/>
<evidence type="ECO:0000256" key="10">
    <source>
        <dbReference type="ARBA" id="ARBA00022777"/>
    </source>
</evidence>
<evidence type="ECO:0000256" key="3">
    <source>
        <dbReference type="ARBA" id="ARBA00015565"/>
    </source>
</evidence>
<reference evidence="14" key="1">
    <citation type="submission" date="2009-05" db="EMBL/GenBank/DDBJ databases">
        <title>Complete sequence of Tolumonas auensis DSM 9187.</title>
        <authorList>
            <consortium name="US DOE Joint Genome Institute"/>
            <person name="Lucas S."/>
            <person name="Copeland A."/>
            <person name="Lapidus A."/>
            <person name="Glavina del Rio T."/>
            <person name="Tice H."/>
            <person name="Bruce D."/>
            <person name="Goodwin L."/>
            <person name="Pitluck S."/>
            <person name="Chertkov O."/>
            <person name="Brettin T."/>
            <person name="Detter J.C."/>
            <person name="Han C."/>
            <person name="Larimer F."/>
            <person name="Land M."/>
            <person name="Hauser L."/>
            <person name="Kyrpides N."/>
            <person name="Mikhailova N."/>
            <person name="Spring S."/>
            <person name="Beller H."/>
        </authorList>
    </citation>
    <scope>NUCLEOTIDE SEQUENCE [LARGE SCALE GENOMIC DNA]</scope>
    <source>
        <strain evidence="14">DSM 9187 / TA4</strain>
    </source>
</reference>
<feature type="domain" description="HPr" evidence="12">
    <location>
        <begin position="283"/>
        <end position="373"/>
    </location>
</feature>
<keyword evidence="8" id="KW-0808">Transferase</keyword>
<dbReference type="PANTHER" id="PTHR30181">
    <property type="entry name" value="MANNITOL PERMEASE IIC COMPONENT"/>
    <property type="match status" value="1"/>
</dbReference>
<dbReference type="STRING" id="595494.Tola_0288"/>
<evidence type="ECO:0000256" key="7">
    <source>
        <dbReference type="ARBA" id="ARBA00022597"/>
    </source>
</evidence>
<evidence type="ECO:0000259" key="11">
    <source>
        <dbReference type="PROSITE" id="PS51094"/>
    </source>
</evidence>
<evidence type="ECO:0000256" key="8">
    <source>
        <dbReference type="ARBA" id="ARBA00022679"/>
    </source>
</evidence>
<comment type="function">
    <text evidence="1">The phosphoenolpyruvate-dependent sugar phosphotransferase system (sugar PTS), a major carbohydrate active transport system, catalyzes the phosphorylation of incoming sugar substrates concomitantly with their translocation across the cell membrane. The enzyme II FruAB PTS system is involved in fructose transport.</text>
</comment>
<dbReference type="GO" id="GO:0016301">
    <property type="term" value="F:kinase activity"/>
    <property type="evidence" value="ECO:0007669"/>
    <property type="project" value="UniProtKB-KW"/>
</dbReference>
<dbReference type="InterPro" id="IPR001020">
    <property type="entry name" value="PTS_HPr_His_P_site"/>
</dbReference>
<keyword evidence="7" id="KW-0762">Sugar transport</keyword>
<dbReference type="eggNOG" id="COG4668">
    <property type="taxonomic scope" value="Bacteria"/>
</dbReference>
<dbReference type="Proteomes" id="UP000009073">
    <property type="component" value="Chromosome"/>
</dbReference>
<dbReference type="AlphaFoldDB" id="C4L8P8"/>
<dbReference type="RefSeq" id="WP_012728517.1">
    <property type="nucleotide sequence ID" value="NC_012691.1"/>
</dbReference>
<dbReference type="InterPro" id="IPR050893">
    <property type="entry name" value="Sugar_PTS"/>
</dbReference>
<keyword evidence="6" id="KW-0597">Phosphoprotein</keyword>
<dbReference type="InterPro" id="IPR035895">
    <property type="entry name" value="HPr-like_sf"/>
</dbReference>
<evidence type="ECO:0000256" key="1">
    <source>
        <dbReference type="ARBA" id="ARBA00003136"/>
    </source>
</evidence>
<name>C4L8P8_TOLAT</name>
<evidence type="ECO:0000256" key="9">
    <source>
        <dbReference type="ARBA" id="ARBA00022683"/>
    </source>
</evidence>
<comment type="subcellular location">
    <subcellularLocation>
        <location evidence="2">Cytoplasm</location>
    </subcellularLocation>
</comment>
<dbReference type="SUPFAM" id="SSF55804">
    <property type="entry name" value="Phoshotransferase/anion transport protein"/>
    <property type="match status" value="2"/>
</dbReference>
<organism evidence="13 14">
    <name type="scientific">Tolumonas auensis (strain DSM 9187 / NBRC 110442 / TA 4)</name>
    <dbReference type="NCBI Taxonomy" id="595494"/>
    <lineage>
        <taxon>Bacteria</taxon>
        <taxon>Pseudomonadati</taxon>
        <taxon>Pseudomonadota</taxon>
        <taxon>Gammaproteobacteria</taxon>
        <taxon>Aeromonadales</taxon>
        <taxon>Aeromonadaceae</taxon>
        <taxon>Tolumonas</taxon>
    </lineage>
</organism>